<feature type="compositionally biased region" description="Gly residues" evidence="1">
    <location>
        <begin position="26"/>
        <end position="36"/>
    </location>
</feature>
<sequence>MRPSPPTRAGRSRRGPVRARPSPPNGAGGSGELAGGGERHGAGAARPPRRGAGEGRRTPASMASGHGGGGSERGTSPEVQEPSVAMDVLEPSVAMDVLESKIPVGRRARGSRAHLVPLLPPWIAWMPSHQCQWAPSSASDLQSSPFS</sequence>
<dbReference type="Proteomes" id="UP000604825">
    <property type="component" value="Unassembled WGS sequence"/>
</dbReference>
<keyword evidence="3" id="KW-1185">Reference proteome</keyword>
<evidence type="ECO:0000256" key="1">
    <source>
        <dbReference type="SAM" id="MobiDB-lite"/>
    </source>
</evidence>
<evidence type="ECO:0000313" key="3">
    <source>
        <dbReference type="Proteomes" id="UP000604825"/>
    </source>
</evidence>
<dbReference type="AlphaFoldDB" id="A0A811NYV4"/>
<dbReference type="EMBL" id="CAJGYO010000005">
    <property type="protein sequence ID" value="CAD6230442.1"/>
    <property type="molecule type" value="Genomic_DNA"/>
</dbReference>
<name>A0A811NYV4_9POAL</name>
<gene>
    <name evidence="2" type="ORF">NCGR_LOCUS20755</name>
</gene>
<accession>A0A811NYV4</accession>
<evidence type="ECO:0000313" key="2">
    <source>
        <dbReference type="EMBL" id="CAD6230442.1"/>
    </source>
</evidence>
<reference evidence="2" key="1">
    <citation type="submission" date="2020-10" db="EMBL/GenBank/DDBJ databases">
        <authorList>
            <person name="Han B."/>
            <person name="Lu T."/>
            <person name="Zhao Q."/>
            <person name="Huang X."/>
            <person name="Zhao Y."/>
        </authorList>
    </citation>
    <scope>NUCLEOTIDE SEQUENCE</scope>
</reference>
<comment type="caution">
    <text evidence="2">The sequence shown here is derived from an EMBL/GenBank/DDBJ whole genome shotgun (WGS) entry which is preliminary data.</text>
</comment>
<protein>
    <submittedName>
        <fullName evidence="2">Uncharacterized protein</fullName>
    </submittedName>
</protein>
<proteinExistence type="predicted"/>
<organism evidence="2 3">
    <name type="scientific">Miscanthus lutarioriparius</name>
    <dbReference type="NCBI Taxonomy" id="422564"/>
    <lineage>
        <taxon>Eukaryota</taxon>
        <taxon>Viridiplantae</taxon>
        <taxon>Streptophyta</taxon>
        <taxon>Embryophyta</taxon>
        <taxon>Tracheophyta</taxon>
        <taxon>Spermatophyta</taxon>
        <taxon>Magnoliopsida</taxon>
        <taxon>Liliopsida</taxon>
        <taxon>Poales</taxon>
        <taxon>Poaceae</taxon>
        <taxon>PACMAD clade</taxon>
        <taxon>Panicoideae</taxon>
        <taxon>Andropogonodae</taxon>
        <taxon>Andropogoneae</taxon>
        <taxon>Saccharinae</taxon>
        <taxon>Miscanthus</taxon>
    </lineage>
</organism>
<feature type="region of interest" description="Disordered" evidence="1">
    <location>
        <begin position="1"/>
        <end position="88"/>
    </location>
</feature>